<gene>
    <name evidence="1" type="ORF">RND81_03G222900</name>
</gene>
<comment type="caution">
    <text evidence="1">The sequence shown here is derived from an EMBL/GenBank/DDBJ whole genome shotgun (WGS) entry which is preliminary data.</text>
</comment>
<protein>
    <submittedName>
        <fullName evidence="1">Uncharacterized protein</fullName>
    </submittedName>
</protein>
<proteinExistence type="predicted"/>
<dbReference type="EMBL" id="JBDFQZ010000003">
    <property type="protein sequence ID" value="KAK9743187.1"/>
    <property type="molecule type" value="Genomic_DNA"/>
</dbReference>
<name>A0AAW1MCC0_SAPOF</name>
<accession>A0AAW1MCC0</accession>
<evidence type="ECO:0000313" key="1">
    <source>
        <dbReference type="EMBL" id="KAK9743187.1"/>
    </source>
</evidence>
<dbReference type="AlphaFoldDB" id="A0AAW1MCC0"/>
<dbReference type="EMBL" id="JBDFQZ010000003">
    <property type="protein sequence ID" value="KAK9743185.1"/>
    <property type="molecule type" value="Genomic_DNA"/>
</dbReference>
<sequence>MATLSNEIASLSVSMQKLTAAVSNLVLVRSLQGTFDMSKLPRNCLTALKLDHLVPLEQQVFDEIPVPNSPVCVIDLCQNQDGAPISDTHQVFDKKPVLNSPVCAIDLCQNQDGALISDAHQVLDEKPVLDFILEMAQDAKNAQGIQSHPPSNTISNCPANAELEFKKSKFGSIDERYDAKLLSAPKMLDEMSRSTIDKDLAQDDPIKENYKSALKMLDDHDDFSKYELCKVNSSSKLSQVKTETFAMSRKIHSTHFIANVVRQFSISDMNWSICLSLSMVLGVEMEYNIRVFEMKIGWMTYIDFKEILSWGTIV</sequence>
<dbReference type="Proteomes" id="UP001443914">
    <property type="component" value="Unassembled WGS sequence"/>
</dbReference>
<keyword evidence="2" id="KW-1185">Reference proteome</keyword>
<evidence type="ECO:0000313" key="2">
    <source>
        <dbReference type="Proteomes" id="UP001443914"/>
    </source>
</evidence>
<organism evidence="1 2">
    <name type="scientific">Saponaria officinalis</name>
    <name type="common">Common soapwort</name>
    <name type="synonym">Lychnis saponaria</name>
    <dbReference type="NCBI Taxonomy" id="3572"/>
    <lineage>
        <taxon>Eukaryota</taxon>
        <taxon>Viridiplantae</taxon>
        <taxon>Streptophyta</taxon>
        <taxon>Embryophyta</taxon>
        <taxon>Tracheophyta</taxon>
        <taxon>Spermatophyta</taxon>
        <taxon>Magnoliopsida</taxon>
        <taxon>eudicotyledons</taxon>
        <taxon>Gunneridae</taxon>
        <taxon>Pentapetalae</taxon>
        <taxon>Caryophyllales</taxon>
        <taxon>Caryophyllaceae</taxon>
        <taxon>Caryophylleae</taxon>
        <taxon>Saponaria</taxon>
    </lineage>
</organism>
<reference evidence="1 2" key="1">
    <citation type="submission" date="2024-03" db="EMBL/GenBank/DDBJ databases">
        <title>WGS assembly of Saponaria officinalis var. Norfolk2.</title>
        <authorList>
            <person name="Jenkins J."/>
            <person name="Shu S."/>
            <person name="Grimwood J."/>
            <person name="Barry K."/>
            <person name="Goodstein D."/>
            <person name="Schmutz J."/>
            <person name="Leebens-Mack J."/>
            <person name="Osbourn A."/>
        </authorList>
    </citation>
    <scope>NUCLEOTIDE SEQUENCE [LARGE SCALE GENOMIC DNA]</scope>
    <source>
        <strain evidence="2">cv. Norfolk2</strain>
        <strain evidence="1">JIC</strain>
        <tissue evidence="1">Leaf</tissue>
    </source>
</reference>